<gene>
    <name evidence="1" type="ORF">Pint_22407</name>
</gene>
<evidence type="ECO:0000313" key="2">
    <source>
        <dbReference type="Proteomes" id="UP001163603"/>
    </source>
</evidence>
<keyword evidence="2" id="KW-1185">Reference proteome</keyword>
<comment type="caution">
    <text evidence="1">The sequence shown here is derived from an EMBL/GenBank/DDBJ whole genome shotgun (WGS) entry which is preliminary data.</text>
</comment>
<organism evidence="1 2">
    <name type="scientific">Pistacia integerrima</name>
    <dbReference type="NCBI Taxonomy" id="434235"/>
    <lineage>
        <taxon>Eukaryota</taxon>
        <taxon>Viridiplantae</taxon>
        <taxon>Streptophyta</taxon>
        <taxon>Embryophyta</taxon>
        <taxon>Tracheophyta</taxon>
        <taxon>Spermatophyta</taxon>
        <taxon>Magnoliopsida</taxon>
        <taxon>eudicotyledons</taxon>
        <taxon>Gunneridae</taxon>
        <taxon>Pentapetalae</taxon>
        <taxon>rosids</taxon>
        <taxon>malvids</taxon>
        <taxon>Sapindales</taxon>
        <taxon>Anacardiaceae</taxon>
        <taxon>Pistacia</taxon>
    </lineage>
</organism>
<protein>
    <submittedName>
        <fullName evidence="1">Uncharacterized protein</fullName>
    </submittedName>
</protein>
<name>A0ACC0YM93_9ROSI</name>
<dbReference type="Proteomes" id="UP001163603">
    <property type="component" value="Chromosome 6"/>
</dbReference>
<dbReference type="EMBL" id="CM047741">
    <property type="protein sequence ID" value="KAJ0038406.1"/>
    <property type="molecule type" value="Genomic_DNA"/>
</dbReference>
<accession>A0ACC0YM93</accession>
<proteinExistence type="predicted"/>
<evidence type="ECO:0000313" key="1">
    <source>
        <dbReference type="EMBL" id="KAJ0038406.1"/>
    </source>
</evidence>
<reference evidence="2" key="1">
    <citation type="journal article" date="2023" name="G3 (Bethesda)">
        <title>Genome assembly and association tests identify interacting loci associated with vigor, precocity, and sex in interspecific pistachio rootstocks.</title>
        <authorList>
            <person name="Palmer W."/>
            <person name="Jacygrad E."/>
            <person name="Sagayaradj S."/>
            <person name="Cavanaugh K."/>
            <person name="Han R."/>
            <person name="Bertier L."/>
            <person name="Beede B."/>
            <person name="Kafkas S."/>
            <person name="Golino D."/>
            <person name="Preece J."/>
            <person name="Michelmore R."/>
        </authorList>
    </citation>
    <scope>NUCLEOTIDE SEQUENCE [LARGE SCALE GENOMIC DNA]</scope>
</reference>
<sequence>MMKFWKFLILLRRKKRQTLQARSQDHLLVDNLEEDHQEECQAENSIDTPVNIEILEISDTSEDEIVEIPVTSADEDEDEAFKMARQIVFVLAFMCYARAASGLYRRLQHSSTFCRGDQSLEADVFVLFPRAFC</sequence>